<dbReference type="PANTHER" id="PTHR37318:SF1">
    <property type="entry name" value="BSL7504 PROTEIN"/>
    <property type="match status" value="1"/>
</dbReference>
<organism evidence="3 4">
    <name type="scientific">Actinoplanes palleronii</name>
    <dbReference type="NCBI Taxonomy" id="113570"/>
    <lineage>
        <taxon>Bacteria</taxon>
        <taxon>Bacillati</taxon>
        <taxon>Actinomycetota</taxon>
        <taxon>Actinomycetes</taxon>
        <taxon>Micromonosporales</taxon>
        <taxon>Micromonosporaceae</taxon>
        <taxon>Actinoplanes</taxon>
    </lineage>
</organism>
<dbReference type="EMBL" id="BOMS01000134">
    <property type="protein sequence ID" value="GIE71884.1"/>
    <property type="molecule type" value="Genomic_DNA"/>
</dbReference>
<comment type="caution">
    <text evidence="3">The sequence shown here is derived from an EMBL/GenBank/DDBJ whole genome shotgun (WGS) entry which is preliminary data.</text>
</comment>
<evidence type="ECO:0000259" key="2">
    <source>
        <dbReference type="Pfam" id="PF13601"/>
    </source>
</evidence>
<protein>
    <recommendedName>
        <fullName evidence="2">Winged helix DNA-binding domain-containing protein</fullName>
    </recommendedName>
</protein>
<dbReference type="InterPro" id="IPR036388">
    <property type="entry name" value="WH-like_DNA-bd_sf"/>
</dbReference>
<dbReference type="PANTHER" id="PTHR37318">
    <property type="entry name" value="BSL7504 PROTEIN"/>
    <property type="match status" value="1"/>
</dbReference>
<feature type="domain" description="Winged helix DNA-binding" evidence="2">
    <location>
        <begin position="57"/>
        <end position="135"/>
    </location>
</feature>
<dbReference type="Proteomes" id="UP000624709">
    <property type="component" value="Unassembled WGS sequence"/>
</dbReference>
<dbReference type="InterPro" id="IPR036390">
    <property type="entry name" value="WH_DNA-bd_sf"/>
</dbReference>
<evidence type="ECO:0000313" key="4">
    <source>
        <dbReference type="Proteomes" id="UP000624709"/>
    </source>
</evidence>
<name>A0ABQ4BMJ4_9ACTN</name>
<evidence type="ECO:0000256" key="1">
    <source>
        <dbReference type="SAM" id="MobiDB-lite"/>
    </source>
</evidence>
<accession>A0ABQ4BMJ4</accession>
<dbReference type="SUPFAM" id="SSF46785">
    <property type="entry name" value="Winged helix' DNA-binding domain"/>
    <property type="match status" value="1"/>
</dbReference>
<evidence type="ECO:0000313" key="3">
    <source>
        <dbReference type="EMBL" id="GIE71884.1"/>
    </source>
</evidence>
<sequence>MIEHTQRPPSLVEPGAPAAPLRRPESGALAVPESLPASEPASHPALELDELVHQKTRLALLAVLDEAGRADFPYLKRLLGLTDGNLGRHLETLAGQSLIAIEKGHEGRRPRTWAAISPAGRAALAAEMDLLAAIVERFRNARN</sequence>
<gene>
    <name evidence="3" type="ORF">Apa02nite_079920</name>
</gene>
<proteinExistence type="predicted"/>
<reference evidence="3 4" key="1">
    <citation type="submission" date="2021-01" db="EMBL/GenBank/DDBJ databases">
        <title>Whole genome shotgun sequence of Actinoplanes palleronii NBRC 14916.</title>
        <authorList>
            <person name="Komaki H."/>
            <person name="Tamura T."/>
        </authorList>
    </citation>
    <scope>NUCLEOTIDE SEQUENCE [LARGE SCALE GENOMIC DNA]</scope>
    <source>
        <strain evidence="3 4">NBRC 14916</strain>
    </source>
</reference>
<dbReference type="InterPro" id="IPR027395">
    <property type="entry name" value="WH_DNA-bd_dom"/>
</dbReference>
<keyword evidence="4" id="KW-1185">Reference proteome</keyword>
<dbReference type="Gene3D" id="1.10.10.10">
    <property type="entry name" value="Winged helix-like DNA-binding domain superfamily/Winged helix DNA-binding domain"/>
    <property type="match status" value="1"/>
</dbReference>
<feature type="region of interest" description="Disordered" evidence="1">
    <location>
        <begin position="1"/>
        <end position="25"/>
    </location>
</feature>
<dbReference type="Pfam" id="PF13601">
    <property type="entry name" value="HTH_34"/>
    <property type="match status" value="1"/>
</dbReference>